<organism evidence="7 8">
    <name type="scientific">Sinosporangium siamense</name>
    <dbReference type="NCBI Taxonomy" id="1367973"/>
    <lineage>
        <taxon>Bacteria</taxon>
        <taxon>Bacillati</taxon>
        <taxon>Actinomycetota</taxon>
        <taxon>Actinomycetes</taxon>
        <taxon>Streptosporangiales</taxon>
        <taxon>Streptosporangiaceae</taxon>
        <taxon>Sinosporangium</taxon>
    </lineage>
</organism>
<evidence type="ECO:0000256" key="3">
    <source>
        <dbReference type="ARBA" id="ARBA00022989"/>
    </source>
</evidence>
<comment type="subcellular location">
    <subcellularLocation>
        <location evidence="1">Cell membrane</location>
        <topology evidence="1">Multi-pass membrane protein</topology>
    </subcellularLocation>
</comment>
<keyword evidence="3 5" id="KW-1133">Transmembrane helix</keyword>
<feature type="domain" description="Major facilitator superfamily (MFS) profile" evidence="6">
    <location>
        <begin position="11"/>
        <end position="396"/>
    </location>
</feature>
<feature type="transmembrane region" description="Helical" evidence="5">
    <location>
        <begin position="17"/>
        <end position="37"/>
    </location>
</feature>
<dbReference type="InterPro" id="IPR020846">
    <property type="entry name" value="MFS_dom"/>
</dbReference>
<keyword evidence="2 5" id="KW-0812">Transmembrane</keyword>
<dbReference type="PROSITE" id="PS50850">
    <property type="entry name" value="MFS"/>
    <property type="match status" value="1"/>
</dbReference>
<gene>
    <name evidence="7" type="ORF">Ssi02_61300</name>
</gene>
<feature type="transmembrane region" description="Helical" evidence="5">
    <location>
        <begin position="309"/>
        <end position="330"/>
    </location>
</feature>
<comment type="caution">
    <text evidence="7">The sequence shown here is derived from an EMBL/GenBank/DDBJ whole genome shotgun (WGS) entry which is preliminary data.</text>
</comment>
<dbReference type="PANTHER" id="PTHR23514:SF13">
    <property type="entry name" value="INNER MEMBRANE PROTEIN YBJJ"/>
    <property type="match status" value="1"/>
</dbReference>
<dbReference type="GO" id="GO:0005886">
    <property type="term" value="C:plasma membrane"/>
    <property type="evidence" value="ECO:0007669"/>
    <property type="project" value="UniProtKB-SubCell"/>
</dbReference>
<dbReference type="Gene3D" id="1.20.1250.20">
    <property type="entry name" value="MFS general substrate transporter like domains"/>
    <property type="match status" value="1"/>
</dbReference>
<reference evidence="7" key="1">
    <citation type="submission" date="2021-01" db="EMBL/GenBank/DDBJ databases">
        <title>Whole genome shotgun sequence of Sinosporangium siamense NBRC 109515.</title>
        <authorList>
            <person name="Komaki H."/>
            <person name="Tamura T."/>
        </authorList>
    </citation>
    <scope>NUCLEOTIDE SEQUENCE</scope>
    <source>
        <strain evidence="7">NBRC 109515</strain>
    </source>
</reference>
<dbReference type="CDD" id="cd17393">
    <property type="entry name" value="MFS_MosC_like"/>
    <property type="match status" value="1"/>
</dbReference>
<dbReference type="InterPro" id="IPR036259">
    <property type="entry name" value="MFS_trans_sf"/>
</dbReference>
<dbReference type="InterPro" id="IPR051788">
    <property type="entry name" value="MFS_Transporter"/>
</dbReference>
<feature type="transmembrane region" description="Helical" evidence="5">
    <location>
        <begin position="342"/>
        <end position="364"/>
    </location>
</feature>
<evidence type="ECO:0000256" key="2">
    <source>
        <dbReference type="ARBA" id="ARBA00022692"/>
    </source>
</evidence>
<evidence type="ECO:0000256" key="5">
    <source>
        <dbReference type="SAM" id="Phobius"/>
    </source>
</evidence>
<dbReference type="PANTHER" id="PTHR23514">
    <property type="entry name" value="BYPASS OF STOP CODON PROTEIN 6"/>
    <property type="match status" value="1"/>
</dbReference>
<dbReference type="RefSeq" id="WP_239130025.1">
    <property type="nucleotide sequence ID" value="NZ_BOOW01000039.1"/>
</dbReference>
<keyword evidence="8" id="KW-1185">Reference proteome</keyword>
<evidence type="ECO:0000259" key="6">
    <source>
        <dbReference type="PROSITE" id="PS50850"/>
    </source>
</evidence>
<feature type="transmembrane region" description="Helical" evidence="5">
    <location>
        <begin position="254"/>
        <end position="273"/>
    </location>
</feature>
<dbReference type="AlphaFoldDB" id="A0A919VF90"/>
<evidence type="ECO:0000256" key="1">
    <source>
        <dbReference type="ARBA" id="ARBA00004651"/>
    </source>
</evidence>
<feature type="transmembrane region" description="Helical" evidence="5">
    <location>
        <begin position="140"/>
        <end position="160"/>
    </location>
</feature>
<feature type="transmembrane region" description="Helical" evidence="5">
    <location>
        <begin position="285"/>
        <end position="303"/>
    </location>
</feature>
<sequence length="400" mass="40733">MSAGTIDATARRARISVGYFFALLGITLGVWAARIPAVKANLSLSEGQLSIGLFALAAGLVAGMQVAGRLTDRLGSSRLMVPAGIVMAVAMIPPGFAPDLMWLIVTLAVWGSLNALLDVSMNAHAVEVERVYGRPLMSSFHGMFSVGGLIGAGLGALAAWQDVSVGVTMIAVNVPLAIAAVFMGRWLLPSAPAVRTESKESAQKGTPGPKRRGRWSGAVLFMGVMAFAGSVGEGAAVDWTAVYLNGDLGASPGVAGIGYAVFSVCMTIGRFAGDHLALRFGPVALVRWCGLLAALGLGMTLLVGDLAVAMVGFGLFGLGLSTMVPQVFSAAGNHDPARAGEAIAQVATLGYSGLMLGPVIIGGVAELTGLPTALGIPVFLCVFMSAAAVSLRPRAGRLAA</sequence>
<protein>
    <submittedName>
        <fullName evidence="7">MFS transporter</fullName>
    </submittedName>
</protein>
<accession>A0A919VF90</accession>
<proteinExistence type="predicted"/>
<feature type="transmembrane region" description="Helical" evidence="5">
    <location>
        <begin position="219"/>
        <end position="242"/>
    </location>
</feature>
<evidence type="ECO:0000313" key="7">
    <source>
        <dbReference type="EMBL" id="GII95899.1"/>
    </source>
</evidence>
<feature type="transmembrane region" description="Helical" evidence="5">
    <location>
        <begin position="102"/>
        <end position="119"/>
    </location>
</feature>
<feature type="transmembrane region" description="Helical" evidence="5">
    <location>
        <begin position="166"/>
        <end position="188"/>
    </location>
</feature>
<dbReference type="InterPro" id="IPR011701">
    <property type="entry name" value="MFS"/>
</dbReference>
<feature type="transmembrane region" description="Helical" evidence="5">
    <location>
        <begin position="79"/>
        <end position="96"/>
    </location>
</feature>
<dbReference type="SUPFAM" id="SSF103473">
    <property type="entry name" value="MFS general substrate transporter"/>
    <property type="match status" value="1"/>
</dbReference>
<evidence type="ECO:0000256" key="4">
    <source>
        <dbReference type="ARBA" id="ARBA00023136"/>
    </source>
</evidence>
<dbReference type="Proteomes" id="UP000606172">
    <property type="component" value="Unassembled WGS sequence"/>
</dbReference>
<feature type="transmembrane region" description="Helical" evidence="5">
    <location>
        <begin position="49"/>
        <end position="67"/>
    </location>
</feature>
<dbReference type="EMBL" id="BOOW01000039">
    <property type="protein sequence ID" value="GII95899.1"/>
    <property type="molecule type" value="Genomic_DNA"/>
</dbReference>
<dbReference type="Pfam" id="PF07690">
    <property type="entry name" value="MFS_1"/>
    <property type="match status" value="1"/>
</dbReference>
<feature type="transmembrane region" description="Helical" evidence="5">
    <location>
        <begin position="370"/>
        <end position="391"/>
    </location>
</feature>
<evidence type="ECO:0000313" key="8">
    <source>
        <dbReference type="Proteomes" id="UP000606172"/>
    </source>
</evidence>
<dbReference type="GO" id="GO:0022857">
    <property type="term" value="F:transmembrane transporter activity"/>
    <property type="evidence" value="ECO:0007669"/>
    <property type="project" value="InterPro"/>
</dbReference>
<name>A0A919VF90_9ACTN</name>
<keyword evidence="4 5" id="KW-0472">Membrane</keyword>